<gene>
    <name evidence="2" type="ORF">SAMN04488036_101584</name>
</gene>
<dbReference type="STRING" id="1280847.SAMN04488036_101584"/>
<keyword evidence="2" id="KW-0645">Protease</keyword>
<keyword evidence="3" id="KW-1185">Reference proteome</keyword>
<dbReference type="RefSeq" id="WP_093320015.1">
    <property type="nucleotide sequence ID" value="NZ_FOSZ01000001.1"/>
</dbReference>
<dbReference type="PROSITE" id="PS00141">
    <property type="entry name" value="ASP_PROTEASE"/>
    <property type="match status" value="1"/>
</dbReference>
<dbReference type="Pfam" id="PF13975">
    <property type="entry name" value="gag-asp_proteas"/>
    <property type="match status" value="1"/>
</dbReference>
<dbReference type="SUPFAM" id="SSF50630">
    <property type="entry name" value="Acid proteases"/>
    <property type="match status" value="1"/>
</dbReference>
<keyword evidence="1" id="KW-0472">Membrane</keyword>
<accession>A0A1I4AT17</accession>
<dbReference type="Gene3D" id="2.40.70.10">
    <property type="entry name" value="Acid Proteases"/>
    <property type="match status" value="1"/>
</dbReference>
<dbReference type="InterPro" id="IPR021109">
    <property type="entry name" value="Peptidase_aspartic_dom_sf"/>
</dbReference>
<dbReference type="EMBL" id="FOSZ01000001">
    <property type="protein sequence ID" value="SFK59625.1"/>
    <property type="molecule type" value="Genomic_DNA"/>
</dbReference>
<evidence type="ECO:0000256" key="1">
    <source>
        <dbReference type="SAM" id="Phobius"/>
    </source>
</evidence>
<dbReference type="Proteomes" id="UP000198851">
    <property type="component" value="Unassembled WGS sequence"/>
</dbReference>
<feature type="transmembrane region" description="Helical" evidence="1">
    <location>
        <begin position="37"/>
        <end position="55"/>
    </location>
</feature>
<proteinExistence type="predicted"/>
<dbReference type="AlphaFoldDB" id="A0A1I4AT17"/>
<organism evidence="2 3">
    <name type="scientific">Shimia haliotis</name>
    <dbReference type="NCBI Taxonomy" id="1280847"/>
    <lineage>
        <taxon>Bacteria</taxon>
        <taxon>Pseudomonadati</taxon>
        <taxon>Pseudomonadota</taxon>
        <taxon>Alphaproteobacteria</taxon>
        <taxon>Rhodobacterales</taxon>
        <taxon>Roseobacteraceae</taxon>
    </lineage>
</organism>
<keyword evidence="1" id="KW-1133">Transmembrane helix</keyword>
<keyword evidence="2" id="KW-0378">Hydrolase</keyword>
<dbReference type="InterPro" id="IPR034122">
    <property type="entry name" value="Retropepsin-like_bacterial"/>
</dbReference>
<dbReference type="GO" id="GO:0004190">
    <property type="term" value="F:aspartic-type endopeptidase activity"/>
    <property type="evidence" value="ECO:0007669"/>
    <property type="project" value="InterPro"/>
</dbReference>
<dbReference type="InterPro" id="IPR011969">
    <property type="entry name" value="Clan_AA_Asp_peptidase_C"/>
</dbReference>
<keyword evidence="1" id="KW-0812">Transmembrane</keyword>
<feature type="transmembrane region" description="Helical" evidence="1">
    <location>
        <begin position="6"/>
        <end position="25"/>
    </location>
</feature>
<evidence type="ECO:0000313" key="3">
    <source>
        <dbReference type="Proteomes" id="UP000198851"/>
    </source>
</evidence>
<dbReference type="InterPro" id="IPR001969">
    <property type="entry name" value="Aspartic_peptidase_AS"/>
</dbReference>
<dbReference type="CDD" id="cd05483">
    <property type="entry name" value="retropepsin_like_bacteria"/>
    <property type="match status" value="1"/>
</dbReference>
<dbReference type="OrthoDB" id="7595324at2"/>
<reference evidence="3" key="1">
    <citation type="submission" date="2016-10" db="EMBL/GenBank/DDBJ databases">
        <authorList>
            <person name="Varghese N."/>
            <person name="Submissions S."/>
        </authorList>
    </citation>
    <scope>NUCLEOTIDE SEQUENCE [LARGE SCALE GENOMIC DNA]</scope>
    <source>
        <strain evidence="3">DSM 28453</strain>
    </source>
</reference>
<name>A0A1I4AT17_9RHOB</name>
<evidence type="ECO:0000313" key="2">
    <source>
        <dbReference type="EMBL" id="SFK59625.1"/>
    </source>
</evidence>
<sequence>MTGDDFGHLAYLLVILVFVGFWVFGSQRQRVSKSIQHLAIWGLIFLGAIAAVGLWDDIRSTVQPVQTVMQDENRIELPRAPDGHFHATLVINGQSVKFIVDTGASDMVLSKQDATRAGLDPDNLPYFGRAMTANGEVKTAFVRLDEVRFGSFTDRNVAASVNGGEMSGSLLGMSYLNRFAQITIAGNKLILTR</sequence>
<dbReference type="GO" id="GO:0006508">
    <property type="term" value="P:proteolysis"/>
    <property type="evidence" value="ECO:0007669"/>
    <property type="project" value="UniProtKB-KW"/>
</dbReference>
<protein>
    <submittedName>
        <fullName evidence="2">Aspartyl protease family protein</fullName>
    </submittedName>
</protein>
<dbReference type="NCBIfam" id="TIGR02281">
    <property type="entry name" value="clan_AA_DTGA"/>
    <property type="match status" value="1"/>
</dbReference>